<feature type="compositionally biased region" description="Polar residues" evidence="5">
    <location>
        <begin position="128"/>
        <end position="141"/>
    </location>
</feature>
<dbReference type="OrthoDB" id="342281at2759"/>
<dbReference type="Pfam" id="PF07738">
    <property type="entry name" value="Sad1_UNC"/>
    <property type="match status" value="2"/>
</dbReference>
<feature type="compositionally biased region" description="Acidic residues" evidence="5">
    <location>
        <begin position="340"/>
        <end position="351"/>
    </location>
</feature>
<evidence type="ECO:0000256" key="3">
    <source>
        <dbReference type="ARBA" id="ARBA00022989"/>
    </source>
</evidence>
<proteinExistence type="predicted"/>
<dbReference type="InterPro" id="IPR012919">
    <property type="entry name" value="SUN_dom"/>
</dbReference>
<feature type="region of interest" description="Disordered" evidence="5">
    <location>
        <begin position="229"/>
        <end position="392"/>
    </location>
</feature>
<gene>
    <name evidence="7" type="ORF">FIBSPDRAFT_821041</name>
</gene>
<feature type="compositionally biased region" description="Basic and acidic residues" evidence="5">
    <location>
        <begin position="638"/>
        <end position="650"/>
    </location>
</feature>
<organism evidence="7 8">
    <name type="scientific">Athelia psychrophila</name>
    <dbReference type="NCBI Taxonomy" id="1759441"/>
    <lineage>
        <taxon>Eukaryota</taxon>
        <taxon>Fungi</taxon>
        <taxon>Dikarya</taxon>
        <taxon>Basidiomycota</taxon>
        <taxon>Agaricomycotina</taxon>
        <taxon>Agaricomycetes</taxon>
        <taxon>Agaricomycetidae</taxon>
        <taxon>Atheliales</taxon>
        <taxon>Atheliaceae</taxon>
        <taxon>Athelia</taxon>
    </lineage>
</organism>
<evidence type="ECO:0000256" key="2">
    <source>
        <dbReference type="ARBA" id="ARBA00022692"/>
    </source>
</evidence>
<dbReference type="PANTHER" id="PTHR12911">
    <property type="entry name" value="SAD1/UNC-84-LIKE PROTEIN-RELATED"/>
    <property type="match status" value="1"/>
</dbReference>
<feature type="compositionally biased region" description="Polar residues" evidence="5">
    <location>
        <begin position="21"/>
        <end position="38"/>
    </location>
</feature>
<evidence type="ECO:0000313" key="8">
    <source>
        <dbReference type="Proteomes" id="UP000076532"/>
    </source>
</evidence>
<comment type="subcellular location">
    <subcellularLocation>
        <location evidence="1">Membrane</location>
    </subcellularLocation>
</comment>
<dbReference type="Proteomes" id="UP000076532">
    <property type="component" value="Unassembled WGS sequence"/>
</dbReference>
<name>A0A166NLL2_9AGAM</name>
<feature type="domain" description="SUN" evidence="6">
    <location>
        <begin position="742"/>
        <end position="950"/>
    </location>
</feature>
<evidence type="ECO:0000256" key="5">
    <source>
        <dbReference type="SAM" id="MobiDB-lite"/>
    </source>
</evidence>
<keyword evidence="2" id="KW-0812">Transmembrane</keyword>
<dbReference type="GO" id="GO:0034993">
    <property type="term" value="C:meiotic nuclear membrane microtubule tethering complex"/>
    <property type="evidence" value="ECO:0007669"/>
    <property type="project" value="TreeGrafter"/>
</dbReference>
<feature type="region of interest" description="Disordered" evidence="5">
    <location>
        <begin position="109"/>
        <end position="213"/>
    </location>
</feature>
<reference evidence="7 8" key="1">
    <citation type="journal article" date="2016" name="Mol. Biol. Evol.">
        <title>Comparative Genomics of Early-Diverging Mushroom-Forming Fungi Provides Insights into the Origins of Lignocellulose Decay Capabilities.</title>
        <authorList>
            <person name="Nagy L.G."/>
            <person name="Riley R."/>
            <person name="Tritt A."/>
            <person name="Adam C."/>
            <person name="Daum C."/>
            <person name="Floudas D."/>
            <person name="Sun H."/>
            <person name="Yadav J.S."/>
            <person name="Pangilinan J."/>
            <person name="Larsson K.H."/>
            <person name="Matsuura K."/>
            <person name="Barry K."/>
            <person name="Labutti K."/>
            <person name="Kuo R."/>
            <person name="Ohm R.A."/>
            <person name="Bhattacharya S.S."/>
            <person name="Shirouzu T."/>
            <person name="Yoshinaga Y."/>
            <person name="Martin F.M."/>
            <person name="Grigoriev I.V."/>
            <person name="Hibbett D.S."/>
        </authorList>
    </citation>
    <scope>NUCLEOTIDE SEQUENCE [LARGE SCALE GENOMIC DNA]</scope>
    <source>
        <strain evidence="7 8">CBS 109695</strain>
    </source>
</reference>
<dbReference type="Gene3D" id="2.60.120.260">
    <property type="entry name" value="Galactose-binding domain-like"/>
    <property type="match status" value="1"/>
</dbReference>
<dbReference type="PANTHER" id="PTHR12911:SF8">
    <property type="entry name" value="KLAROID PROTEIN-RELATED"/>
    <property type="match status" value="1"/>
</dbReference>
<feature type="region of interest" description="Disordered" evidence="5">
    <location>
        <begin position="630"/>
        <end position="650"/>
    </location>
</feature>
<evidence type="ECO:0000313" key="7">
    <source>
        <dbReference type="EMBL" id="KZP25138.1"/>
    </source>
</evidence>
<evidence type="ECO:0000256" key="4">
    <source>
        <dbReference type="ARBA" id="ARBA00023136"/>
    </source>
</evidence>
<feature type="compositionally biased region" description="Polar residues" evidence="5">
    <location>
        <begin position="359"/>
        <end position="372"/>
    </location>
</feature>
<protein>
    <recommendedName>
        <fullName evidence="6">SUN domain-containing protein</fullName>
    </recommendedName>
</protein>
<feature type="region of interest" description="Disordered" evidence="5">
    <location>
        <begin position="1"/>
        <end position="87"/>
    </location>
</feature>
<feature type="compositionally biased region" description="Acidic residues" evidence="5">
    <location>
        <begin position="287"/>
        <end position="297"/>
    </location>
</feature>
<dbReference type="InterPro" id="IPR045119">
    <property type="entry name" value="SUN1-5"/>
</dbReference>
<dbReference type="EMBL" id="KV417522">
    <property type="protein sequence ID" value="KZP25138.1"/>
    <property type="molecule type" value="Genomic_DNA"/>
</dbReference>
<sequence length="959" mass="104537">MSFAGTPLGQGRRLDHHTFLNKPQSKKSTSPQRTSQASYAYGAPSSSSRSPPKPTSSHSQEEEPALARYARLKQRDQNLAPNKPDRWTVKDTTVNIANAFVRAADDLMQQPSTSSSATMANNSWASGSRASVTNVPRSTSVEYEKETQATSAVRRFAPPPNRLAPPARSNGSGTIKRPISKQSSLRQVPDSEDEEDYMPPSRNERGKSPMEQLSAAVVQTYNAIVPTSFNMRQRSQEPTAPADTSGNSYDYSYEERLAQEKIASARTVHKKGGMSVDNKAYRPSQSDLDESEEDDDEEKRTRRRKAKKGGPAGGPLTSLPMVGQDKRKKRKSKGSKSNALDEDEVGSDEDQSEQRSMSHRSVPNSRASQSRGSIPLYPRDDSGAIDTSADTAPHLDSIDESAELSVDIENGDFSSPEHSKVSARSVNQSTQLPTQPFSIGASIGRLVHSIWRAGCTLLAMLFVLLGQIVGNVLDVVLIRPYRWLTHTSPGLGSQLAKMAVVGLTLWTAWYALQRGNNISFADWIPSRSSGKPYQAPEVPAANIAELSARLQSIENALSGLSLDQERARARLESEVKQHAEVAGRLGSLESRVQKENARAAEGEQVWRSHTSQGLQAVRSEVEALQAQLRAQQISNSGKPERTDKDGTDEEARARLRALEERVGSVEGGVKEALEIGKSSAKTGSGPGAAWWNKLGSGRGGLTIKTTEGQDVMAVIGHLVDSAVSMYNKDDLARPDLALHSAGGRVIPSLTSPTIEIRPRGVGAKVVSFLSGGSGYAIGLPPVTALHHERHDGHCWPIEGTEGQLAVALSSPAYISDITIDHVAKEVASDIRSAPREMEVWGMVEGQDNIAKVQAWLKERAVKREDARERGFEVDEEPAYPKTLPAFPQYLRLASFTYDIHAPKNIQTFPVDEEIQRLGVDFGIVALRMKSNWGQDAYTCLYRFRVHGEKLGSISDAELA</sequence>
<feature type="compositionally biased region" description="Polar residues" evidence="5">
    <location>
        <begin position="229"/>
        <end position="250"/>
    </location>
</feature>
<feature type="compositionally biased region" description="Low complexity" evidence="5">
    <location>
        <begin position="44"/>
        <end position="58"/>
    </location>
</feature>
<keyword evidence="3" id="KW-1133">Transmembrane helix</keyword>
<feature type="compositionally biased region" description="Low complexity" evidence="5">
    <location>
        <begin position="112"/>
        <end position="126"/>
    </location>
</feature>
<evidence type="ECO:0000259" key="6">
    <source>
        <dbReference type="PROSITE" id="PS51469"/>
    </source>
</evidence>
<accession>A0A166NLL2</accession>
<dbReference type="STRING" id="436010.A0A166NLL2"/>
<dbReference type="AlphaFoldDB" id="A0A166NLL2"/>
<evidence type="ECO:0000256" key="1">
    <source>
        <dbReference type="ARBA" id="ARBA00004370"/>
    </source>
</evidence>
<dbReference type="PROSITE" id="PS51469">
    <property type="entry name" value="SUN"/>
    <property type="match status" value="1"/>
</dbReference>
<keyword evidence="8" id="KW-1185">Reference proteome</keyword>
<keyword evidence="4" id="KW-0472">Membrane</keyword>
<dbReference type="GO" id="GO:0043495">
    <property type="term" value="F:protein-membrane adaptor activity"/>
    <property type="evidence" value="ECO:0007669"/>
    <property type="project" value="TreeGrafter"/>
</dbReference>